<organism evidence="1 2">
    <name type="scientific">Rhododendron molle</name>
    <name type="common">Chinese azalea</name>
    <name type="synonym">Azalea mollis</name>
    <dbReference type="NCBI Taxonomy" id="49168"/>
    <lineage>
        <taxon>Eukaryota</taxon>
        <taxon>Viridiplantae</taxon>
        <taxon>Streptophyta</taxon>
        <taxon>Embryophyta</taxon>
        <taxon>Tracheophyta</taxon>
        <taxon>Spermatophyta</taxon>
        <taxon>Magnoliopsida</taxon>
        <taxon>eudicotyledons</taxon>
        <taxon>Gunneridae</taxon>
        <taxon>Pentapetalae</taxon>
        <taxon>asterids</taxon>
        <taxon>Ericales</taxon>
        <taxon>Ericaceae</taxon>
        <taxon>Ericoideae</taxon>
        <taxon>Rhodoreae</taxon>
        <taxon>Rhododendron</taxon>
    </lineage>
</organism>
<gene>
    <name evidence="1" type="ORF">RHMOL_Rhmol11G0078800</name>
</gene>
<sequence length="284" mass="32952">MNLENDMHNLFETNKLLELKVAKLQVELDKANATFKKLNAGSQVVDGILSSQKCTHSPMANKAKSPIKENNVKHAHTKTPKAKMRRATVPKTTIKHGEVNAFKFKPFCHHCGLQGHIRPHCTKLHVTHNSYAYLGHSYRYVKDIPTCHNCRVIGHIRPHCKKLYLPNKIKNFKDAHFIPTCHFCGMKDHIRPNCFKLRGYHRTPPHYHNMNNQREYFQRFRRRTPSHSSFTKVNSKPMTNKRTHIRKAKTRQIWVRKINLVSNVGDDLNSLDDYSSSEGVDLAF</sequence>
<protein>
    <submittedName>
        <fullName evidence="1">Uncharacterized protein</fullName>
    </submittedName>
</protein>
<reference evidence="1" key="1">
    <citation type="submission" date="2022-02" db="EMBL/GenBank/DDBJ databases">
        <title>Plant Genome Project.</title>
        <authorList>
            <person name="Zhang R.-G."/>
        </authorList>
    </citation>
    <scope>NUCLEOTIDE SEQUENCE</scope>
    <source>
        <strain evidence="1">AT1</strain>
    </source>
</reference>
<evidence type="ECO:0000313" key="1">
    <source>
        <dbReference type="EMBL" id="KAI8530684.1"/>
    </source>
</evidence>
<accession>A0ACC0LPY5</accession>
<dbReference type="EMBL" id="CM046398">
    <property type="protein sequence ID" value="KAI8530684.1"/>
    <property type="molecule type" value="Genomic_DNA"/>
</dbReference>
<dbReference type="Proteomes" id="UP001062846">
    <property type="component" value="Chromosome 11"/>
</dbReference>
<name>A0ACC0LPY5_RHOML</name>
<proteinExistence type="predicted"/>
<keyword evidence="2" id="KW-1185">Reference proteome</keyword>
<evidence type="ECO:0000313" key="2">
    <source>
        <dbReference type="Proteomes" id="UP001062846"/>
    </source>
</evidence>
<comment type="caution">
    <text evidence="1">The sequence shown here is derived from an EMBL/GenBank/DDBJ whole genome shotgun (WGS) entry which is preliminary data.</text>
</comment>